<dbReference type="AlphaFoldDB" id="A0A2M7S588"/>
<gene>
    <name evidence="1" type="ORF">COY52_11265</name>
</gene>
<reference evidence="2" key="1">
    <citation type="submission" date="2017-09" db="EMBL/GenBank/DDBJ databases">
        <title>Depth-based differentiation of microbial function through sediment-hosted aquifers and enrichment of novel symbionts in the deep terrestrial subsurface.</title>
        <authorList>
            <person name="Probst A.J."/>
            <person name="Ladd B."/>
            <person name="Jarett J.K."/>
            <person name="Geller-Mcgrath D.E."/>
            <person name="Sieber C.M.K."/>
            <person name="Emerson J.B."/>
            <person name="Anantharaman K."/>
            <person name="Thomas B.C."/>
            <person name="Malmstrom R."/>
            <person name="Stieglmeier M."/>
            <person name="Klingl A."/>
            <person name="Woyke T."/>
            <person name="Ryan C.M."/>
            <person name="Banfield J.F."/>
        </authorList>
    </citation>
    <scope>NUCLEOTIDE SEQUENCE [LARGE SCALE GENOMIC DNA]</scope>
</reference>
<comment type="caution">
    <text evidence="1">The sequence shown here is derived from an EMBL/GenBank/DDBJ whole genome shotgun (WGS) entry which is preliminary data.</text>
</comment>
<accession>A0A2M7S588</accession>
<evidence type="ECO:0000313" key="1">
    <source>
        <dbReference type="EMBL" id="PIZ14720.1"/>
    </source>
</evidence>
<sequence>MKFKVLIIFILFLLITVHCPLSTVCRAADTQTPGLGDQIVREVQSRIAASGRKMWEVKYTWSHYLDPRINSDFENSFAMYQELQFRLSGKVGDRITVNVEYDDTQQKKQKISVIYTGEGREATGIQEVNFGDQVLSLPGTEFVAY</sequence>
<protein>
    <submittedName>
        <fullName evidence="1">Uncharacterized protein</fullName>
    </submittedName>
</protein>
<evidence type="ECO:0000313" key="2">
    <source>
        <dbReference type="Proteomes" id="UP000229307"/>
    </source>
</evidence>
<name>A0A2M7S588_9BACT</name>
<dbReference type="Proteomes" id="UP000229307">
    <property type="component" value="Unassembled WGS sequence"/>
</dbReference>
<feature type="non-terminal residue" evidence="1">
    <location>
        <position position="145"/>
    </location>
</feature>
<dbReference type="EMBL" id="PFMR01000312">
    <property type="protein sequence ID" value="PIZ14720.1"/>
    <property type="molecule type" value="Genomic_DNA"/>
</dbReference>
<proteinExistence type="predicted"/>
<organism evidence="1 2">
    <name type="scientific">Candidatus Desantisbacteria bacterium CG_4_10_14_0_8_um_filter_48_22</name>
    <dbReference type="NCBI Taxonomy" id="1974543"/>
    <lineage>
        <taxon>Bacteria</taxon>
        <taxon>Candidatus Desantisiibacteriota</taxon>
    </lineage>
</organism>